<feature type="transmembrane region" description="Helical" evidence="1">
    <location>
        <begin position="88"/>
        <end position="109"/>
    </location>
</feature>
<gene>
    <name evidence="2" type="ORF">EV421DRAFT_1911025</name>
</gene>
<evidence type="ECO:0000256" key="1">
    <source>
        <dbReference type="SAM" id="Phobius"/>
    </source>
</evidence>
<keyword evidence="1" id="KW-0472">Membrane</keyword>
<organism evidence="2 3">
    <name type="scientific">Armillaria borealis</name>
    <dbReference type="NCBI Taxonomy" id="47425"/>
    <lineage>
        <taxon>Eukaryota</taxon>
        <taxon>Fungi</taxon>
        <taxon>Dikarya</taxon>
        <taxon>Basidiomycota</taxon>
        <taxon>Agaricomycotina</taxon>
        <taxon>Agaricomycetes</taxon>
        <taxon>Agaricomycetidae</taxon>
        <taxon>Agaricales</taxon>
        <taxon>Marasmiineae</taxon>
        <taxon>Physalacriaceae</taxon>
        <taxon>Armillaria</taxon>
    </lineage>
</organism>
<name>A0AA39IXK3_9AGAR</name>
<protein>
    <submittedName>
        <fullName evidence="2">Uncharacterized protein</fullName>
    </submittedName>
</protein>
<keyword evidence="1" id="KW-0812">Transmembrane</keyword>
<dbReference type="EMBL" id="JAUEPT010000096">
    <property type="protein sequence ID" value="KAK0432308.1"/>
    <property type="molecule type" value="Genomic_DNA"/>
</dbReference>
<reference evidence="2" key="1">
    <citation type="submission" date="2023-06" db="EMBL/GenBank/DDBJ databases">
        <authorList>
            <consortium name="Lawrence Berkeley National Laboratory"/>
            <person name="Ahrendt S."/>
            <person name="Sahu N."/>
            <person name="Indic B."/>
            <person name="Wong-Bajracharya J."/>
            <person name="Merenyi Z."/>
            <person name="Ke H.-M."/>
            <person name="Monk M."/>
            <person name="Kocsube S."/>
            <person name="Drula E."/>
            <person name="Lipzen A."/>
            <person name="Balint B."/>
            <person name="Henrissat B."/>
            <person name="Andreopoulos B."/>
            <person name="Martin F.M."/>
            <person name="Harder C.B."/>
            <person name="Rigling D."/>
            <person name="Ford K.L."/>
            <person name="Foster G.D."/>
            <person name="Pangilinan J."/>
            <person name="Papanicolaou A."/>
            <person name="Barry K."/>
            <person name="LaButti K."/>
            <person name="Viragh M."/>
            <person name="Koriabine M."/>
            <person name="Yan M."/>
            <person name="Riley R."/>
            <person name="Champramary S."/>
            <person name="Plett K.L."/>
            <person name="Tsai I.J."/>
            <person name="Slot J."/>
            <person name="Sipos G."/>
            <person name="Plett J."/>
            <person name="Nagy L.G."/>
            <person name="Grigoriev I.V."/>
        </authorList>
    </citation>
    <scope>NUCLEOTIDE SEQUENCE</scope>
    <source>
        <strain evidence="2">FPL87.14</strain>
    </source>
</reference>
<accession>A0AA39IXK3</accession>
<keyword evidence="1" id="KW-1133">Transmembrane helix</keyword>
<dbReference type="AlphaFoldDB" id="A0AA39IXK3"/>
<sequence>MSEFGHFFSFRFKSVTNQDPAAFRINRNSLKHPKHHRWKTNVTHPVLIMGKDPALNMGPLTPGGDIWRQGPSFKRSTVHDNPPPRNSILALAWGLLGLFVVVTVFRSWLRRRITAFKSNVGPEGISPMEEPESRDMIMIIEDEPYHCGSD</sequence>
<evidence type="ECO:0000313" key="2">
    <source>
        <dbReference type="EMBL" id="KAK0432308.1"/>
    </source>
</evidence>
<keyword evidence="3" id="KW-1185">Reference proteome</keyword>
<evidence type="ECO:0000313" key="3">
    <source>
        <dbReference type="Proteomes" id="UP001175226"/>
    </source>
</evidence>
<dbReference type="Proteomes" id="UP001175226">
    <property type="component" value="Unassembled WGS sequence"/>
</dbReference>
<proteinExistence type="predicted"/>
<comment type="caution">
    <text evidence="2">The sequence shown here is derived from an EMBL/GenBank/DDBJ whole genome shotgun (WGS) entry which is preliminary data.</text>
</comment>